<dbReference type="EMBL" id="BPVZ01000085">
    <property type="protein sequence ID" value="GKV30029.1"/>
    <property type="molecule type" value="Genomic_DNA"/>
</dbReference>
<evidence type="ECO:0000256" key="1">
    <source>
        <dbReference type="SAM" id="MobiDB-lite"/>
    </source>
</evidence>
<evidence type="ECO:0000313" key="4">
    <source>
        <dbReference type="Proteomes" id="UP001054252"/>
    </source>
</evidence>
<dbReference type="InterPro" id="IPR043502">
    <property type="entry name" value="DNA/RNA_pol_sf"/>
</dbReference>
<dbReference type="PANTHER" id="PTHR11439:SF511">
    <property type="match status" value="1"/>
</dbReference>
<evidence type="ECO:0000313" key="3">
    <source>
        <dbReference type="EMBL" id="GKV30029.1"/>
    </source>
</evidence>
<reference evidence="3 4" key="1">
    <citation type="journal article" date="2021" name="Commun. Biol.">
        <title>The genome of Shorea leprosula (Dipterocarpaceae) highlights the ecological relevance of drought in aseasonal tropical rainforests.</title>
        <authorList>
            <person name="Ng K.K.S."/>
            <person name="Kobayashi M.J."/>
            <person name="Fawcett J.A."/>
            <person name="Hatakeyama M."/>
            <person name="Paape T."/>
            <person name="Ng C.H."/>
            <person name="Ang C.C."/>
            <person name="Tnah L.H."/>
            <person name="Lee C.T."/>
            <person name="Nishiyama T."/>
            <person name="Sese J."/>
            <person name="O'Brien M.J."/>
            <person name="Copetti D."/>
            <person name="Mohd Noor M.I."/>
            <person name="Ong R.C."/>
            <person name="Putra M."/>
            <person name="Sireger I.Z."/>
            <person name="Indrioko S."/>
            <person name="Kosugi Y."/>
            <person name="Izuno A."/>
            <person name="Isagi Y."/>
            <person name="Lee S.L."/>
            <person name="Shimizu K.K."/>
        </authorList>
    </citation>
    <scope>NUCLEOTIDE SEQUENCE [LARGE SCALE GENOMIC DNA]</scope>
    <source>
        <strain evidence="3">214</strain>
    </source>
</reference>
<dbReference type="PANTHER" id="PTHR11439">
    <property type="entry name" value="GAG-POL-RELATED RETROTRANSPOSON"/>
    <property type="match status" value="1"/>
</dbReference>
<dbReference type="Proteomes" id="UP001054252">
    <property type="component" value="Unassembled WGS sequence"/>
</dbReference>
<feature type="region of interest" description="Disordered" evidence="1">
    <location>
        <begin position="1"/>
        <end position="32"/>
    </location>
</feature>
<dbReference type="InterPro" id="IPR013103">
    <property type="entry name" value="RVT_2"/>
</dbReference>
<comment type="caution">
    <text evidence="3">The sequence shown here is derived from an EMBL/GenBank/DDBJ whole genome shotgun (WGS) entry which is preliminary data.</text>
</comment>
<dbReference type="CDD" id="cd09272">
    <property type="entry name" value="RNase_HI_RT_Ty1"/>
    <property type="match status" value="1"/>
</dbReference>
<feature type="compositionally biased region" description="Basic and acidic residues" evidence="1">
    <location>
        <begin position="18"/>
        <end position="32"/>
    </location>
</feature>
<evidence type="ECO:0000259" key="2">
    <source>
        <dbReference type="Pfam" id="PF07727"/>
    </source>
</evidence>
<dbReference type="Pfam" id="PF07727">
    <property type="entry name" value="RVT_2"/>
    <property type="match status" value="1"/>
</dbReference>
<gene>
    <name evidence="3" type="ORF">SLEP1_g38896</name>
</gene>
<dbReference type="AlphaFoldDB" id="A0AAV5KYK2"/>
<sequence length="394" mass="44789">MEEAQVADIDLETNTNHPDQDHAVRPLRPQGERRVPQRLDDYVCTMPQSVMPMQATSQSTNLEVAALEKNGTWTIETLPPDKRAIDSKWVYKIKFKPDGTVEWYKARLVSKGFTQIEGLDFHETFAPVAKMVTVRTLLALASIKRWELHQLDVNNAFLQGDLHEEVARTTKGILLSQRKYALDILTESGMLGAKPSSFPMEQHHHLKLASGSPIPDPSQYKRLEHFEAAMKVLHYVKHSLRQGILLSSSNHPHLVAYCDADWAGGPRTRRSTTGYDICLRHSPISWQSKKQSIVSHSSTEAEYRAMASIVSELTWLKSLLYDLGIYHSKPMTLFCDNQAALHITNNPVFHARTKHIEIDYHFVCERIQRKELLTAHVPSHCQLADLFTKALGKE</sequence>
<feature type="compositionally biased region" description="Acidic residues" evidence="1">
    <location>
        <begin position="1"/>
        <end position="11"/>
    </location>
</feature>
<name>A0AAV5KYK2_9ROSI</name>
<keyword evidence="4" id="KW-1185">Reference proteome</keyword>
<proteinExistence type="predicted"/>
<organism evidence="3 4">
    <name type="scientific">Rubroshorea leprosula</name>
    <dbReference type="NCBI Taxonomy" id="152421"/>
    <lineage>
        <taxon>Eukaryota</taxon>
        <taxon>Viridiplantae</taxon>
        <taxon>Streptophyta</taxon>
        <taxon>Embryophyta</taxon>
        <taxon>Tracheophyta</taxon>
        <taxon>Spermatophyta</taxon>
        <taxon>Magnoliopsida</taxon>
        <taxon>eudicotyledons</taxon>
        <taxon>Gunneridae</taxon>
        <taxon>Pentapetalae</taxon>
        <taxon>rosids</taxon>
        <taxon>malvids</taxon>
        <taxon>Malvales</taxon>
        <taxon>Dipterocarpaceae</taxon>
        <taxon>Rubroshorea</taxon>
    </lineage>
</organism>
<dbReference type="SUPFAM" id="SSF56672">
    <property type="entry name" value="DNA/RNA polymerases"/>
    <property type="match status" value="1"/>
</dbReference>
<feature type="domain" description="Reverse transcriptase Ty1/copia-type" evidence="2">
    <location>
        <begin position="70"/>
        <end position="166"/>
    </location>
</feature>
<protein>
    <recommendedName>
        <fullName evidence="2">Reverse transcriptase Ty1/copia-type domain-containing protein</fullName>
    </recommendedName>
</protein>
<accession>A0AAV5KYK2</accession>